<comment type="caution">
    <text evidence="13">The sequence shown here is derived from an EMBL/GenBank/DDBJ whole genome shotgun (WGS) entry which is preliminary data.</text>
</comment>
<accession>A0AAP0EWY1</accession>
<evidence type="ECO:0000256" key="8">
    <source>
        <dbReference type="ARBA" id="ARBA00023212"/>
    </source>
</evidence>
<evidence type="ECO:0000256" key="3">
    <source>
        <dbReference type="ARBA" id="ARBA00022490"/>
    </source>
</evidence>
<dbReference type="AlphaFoldDB" id="A0AAP0EWY1"/>
<feature type="transmembrane region" description="Helical" evidence="11">
    <location>
        <begin position="242"/>
        <end position="261"/>
    </location>
</feature>
<keyword evidence="8" id="KW-0206">Cytoskeleton</keyword>
<keyword evidence="14" id="KW-1185">Reference proteome</keyword>
<protein>
    <recommendedName>
        <fullName evidence="12">HAUS augmin-like complex subunit 3 N-terminal domain-containing protein</fullName>
    </recommendedName>
</protein>
<evidence type="ECO:0000256" key="7">
    <source>
        <dbReference type="ARBA" id="ARBA00023054"/>
    </source>
</evidence>
<dbReference type="PANTHER" id="PTHR19378:SF0">
    <property type="entry name" value="HAUS AUGMIN-LIKE COMPLEX SUBUNIT 3"/>
    <property type="match status" value="1"/>
</dbReference>
<evidence type="ECO:0000256" key="2">
    <source>
        <dbReference type="ARBA" id="ARBA00009645"/>
    </source>
</evidence>
<evidence type="ECO:0000256" key="9">
    <source>
        <dbReference type="ARBA" id="ARBA00023306"/>
    </source>
</evidence>
<evidence type="ECO:0000313" key="13">
    <source>
        <dbReference type="EMBL" id="KAK9097433.1"/>
    </source>
</evidence>
<dbReference type="InterPro" id="IPR026206">
    <property type="entry name" value="HAUS3"/>
</dbReference>
<keyword evidence="11" id="KW-0812">Transmembrane</keyword>
<dbReference type="InterPro" id="IPR032733">
    <property type="entry name" value="HAUS3_N"/>
</dbReference>
<evidence type="ECO:0000256" key="5">
    <source>
        <dbReference type="ARBA" id="ARBA00022701"/>
    </source>
</evidence>
<comment type="subcellular location">
    <subcellularLocation>
        <location evidence="1">Cytoplasm</location>
        <location evidence="1">Cytoskeleton</location>
        <location evidence="1">Spindle</location>
    </subcellularLocation>
</comment>
<keyword evidence="4" id="KW-0132">Cell division</keyword>
<dbReference type="GO" id="GO:0005815">
    <property type="term" value="C:microtubule organizing center"/>
    <property type="evidence" value="ECO:0007669"/>
    <property type="project" value="TreeGrafter"/>
</dbReference>
<feature type="transmembrane region" description="Helical" evidence="11">
    <location>
        <begin position="213"/>
        <end position="236"/>
    </location>
</feature>
<organism evidence="13 14">
    <name type="scientific">Stephania japonica</name>
    <dbReference type="NCBI Taxonomy" id="461633"/>
    <lineage>
        <taxon>Eukaryota</taxon>
        <taxon>Viridiplantae</taxon>
        <taxon>Streptophyta</taxon>
        <taxon>Embryophyta</taxon>
        <taxon>Tracheophyta</taxon>
        <taxon>Spermatophyta</taxon>
        <taxon>Magnoliopsida</taxon>
        <taxon>Ranunculales</taxon>
        <taxon>Menispermaceae</taxon>
        <taxon>Menispermoideae</taxon>
        <taxon>Cissampelideae</taxon>
        <taxon>Stephania</taxon>
    </lineage>
</organism>
<sequence>MGLEIPKEFYPITPIRTDPNSRSRPTNPPSSAKRVLVAKADDDHHHQSNRICGEDDRVVGDLAVKSSGPVVVVLDDEECRTPTSEEYLLKPSLVCPPAPKKPLRVAAKRKSPPSRRETFLGAPINDVDLESVFVLLGCNDEQWRKIVRGVGRVRVQRARVARSGQLRVAVPVRGGSAAARLDLLQPSILQRPLSRRSLAVSVRSPLMMTMMMVIVSLFSNLFVLVEFVLFLAEFLVADCSVIVFNLFVPVKFVLILVEFLGEDLDFAYESISAFSSRRDNQEAVFGAEEGLKEIRDVTLAYKAEALELQKQLRHLQSQFDLLAGQASTLIQGRRARVAVTYSVNEQLNVLDDNLSARNLEMNAALGRIASTAQQLAHFHSGDGDLLPYVAQCVFLFLLEDGIYLAYSDFHSYLLGDSAYTEGLHQWFIKQFEMGPFRLVAEEGKAKCSWVSLDDSNCSVQVADMEKSHRQRVAELQRLRSIFGTSERQWVEAQVENAKQQAILTVLKSQIASDEAHIHLDLHSLRRKHSELAGELSNLYRKEDKLLSETIPNLCWQLAQLQDTYILQGDYDLKVMRQEYYIGRQKAGRCLSLIQAASEVHEQGAVDDRDAFLHGVRDLLSIHSNAQAALPTYVSAPGIVQQISSLHSDLMSLQSDLESSLPDDRNKCINELCTLIQNLQKLLFASSTTAQPILTPWPLTKELGEMEKVNAQLSAAIEEVTREHREKAEIVKHHPHEVGRERQVFVDFFCNPDRLRNQVKELTARVKALQV</sequence>
<dbReference type="GO" id="GO:0051225">
    <property type="term" value="P:spindle assembly"/>
    <property type="evidence" value="ECO:0007669"/>
    <property type="project" value="InterPro"/>
</dbReference>
<gene>
    <name evidence="13" type="ORF">Sjap_022930</name>
</gene>
<evidence type="ECO:0000256" key="6">
    <source>
        <dbReference type="ARBA" id="ARBA00022776"/>
    </source>
</evidence>
<dbReference type="EMBL" id="JBBNAE010000009">
    <property type="protein sequence ID" value="KAK9097433.1"/>
    <property type="molecule type" value="Genomic_DNA"/>
</dbReference>
<evidence type="ECO:0000313" key="14">
    <source>
        <dbReference type="Proteomes" id="UP001417504"/>
    </source>
</evidence>
<evidence type="ECO:0000259" key="12">
    <source>
        <dbReference type="Pfam" id="PF14932"/>
    </source>
</evidence>
<feature type="domain" description="HAUS augmin-like complex subunit 3 N-terminal" evidence="12">
    <location>
        <begin position="261"/>
        <end position="495"/>
    </location>
</feature>
<keyword evidence="5" id="KW-0493">Microtubule</keyword>
<feature type="region of interest" description="Disordered" evidence="10">
    <location>
        <begin position="1"/>
        <end position="51"/>
    </location>
</feature>
<dbReference type="GO" id="GO:0070652">
    <property type="term" value="C:HAUS complex"/>
    <property type="evidence" value="ECO:0007669"/>
    <property type="project" value="InterPro"/>
</dbReference>
<keyword evidence="11" id="KW-0472">Membrane</keyword>
<dbReference type="GO" id="GO:0051301">
    <property type="term" value="P:cell division"/>
    <property type="evidence" value="ECO:0007669"/>
    <property type="project" value="UniProtKB-KW"/>
</dbReference>
<proteinExistence type="inferred from homology"/>
<dbReference type="PANTHER" id="PTHR19378">
    <property type="entry name" value="GOLGIN- RELATED"/>
    <property type="match status" value="1"/>
</dbReference>
<keyword evidence="9" id="KW-0131">Cell cycle</keyword>
<feature type="compositionally biased region" description="Low complexity" evidence="10">
    <location>
        <begin position="20"/>
        <end position="31"/>
    </location>
</feature>
<dbReference type="Proteomes" id="UP001417504">
    <property type="component" value="Unassembled WGS sequence"/>
</dbReference>
<evidence type="ECO:0000256" key="4">
    <source>
        <dbReference type="ARBA" id="ARBA00022618"/>
    </source>
</evidence>
<dbReference type="GO" id="GO:0005874">
    <property type="term" value="C:microtubule"/>
    <property type="evidence" value="ECO:0007669"/>
    <property type="project" value="UniProtKB-KW"/>
</dbReference>
<dbReference type="Pfam" id="PF14932">
    <property type="entry name" value="HAUS-augmin3"/>
    <property type="match status" value="1"/>
</dbReference>
<feature type="compositionally biased region" description="Basic and acidic residues" evidence="10">
    <location>
        <begin position="39"/>
        <end position="51"/>
    </location>
</feature>
<evidence type="ECO:0000256" key="11">
    <source>
        <dbReference type="SAM" id="Phobius"/>
    </source>
</evidence>
<name>A0AAP0EWY1_9MAGN</name>
<reference evidence="13 14" key="1">
    <citation type="submission" date="2024-01" db="EMBL/GenBank/DDBJ databases">
        <title>Genome assemblies of Stephania.</title>
        <authorList>
            <person name="Yang L."/>
        </authorList>
    </citation>
    <scope>NUCLEOTIDE SEQUENCE [LARGE SCALE GENOMIC DNA]</scope>
    <source>
        <strain evidence="13">QJT</strain>
        <tissue evidence="13">Leaf</tissue>
    </source>
</reference>
<keyword evidence="6" id="KW-0498">Mitosis</keyword>
<evidence type="ECO:0000256" key="10">
    <source>
        <dbReference type="SAM" id="MobiDB-lite"/>
    </source>
</evidence>
<keyword evidence="3" id="KW-0963">Cytoplasm</keyword>
<keyword evidence="7" id="KW-0175">Coiled coil</keyword>
<evidence type="ECO:0000256" key="1">
    <source>
        <dbReference type="ARBA" id="ARBA00004186"/>
    </source>
</evidence>
<dbReference type="GO" id="GO:0072686">
    <property type="term" value="C:mitotic spindle"/>
    <property type="evidence" value="ECO:0007669"/>
    <property type="project" value="TreeGrafter"/>
</dbReference>
<comment type="similarity">
    <text evidence="2">Belongs to the HAUS3 family.</text>
</comment>
<keyword evidence="11" id="KW-1133">Transmembrane helix</keyword>
<dbReference type="GO" id="GO:0031023">
    <property type="term" value="P:microtubule organizing center organization"/>
    <property type="evidence" value="ECO:0007669"/>
    <property type="project" value="TreeGrafter"/>
</dbReference>